<dbReference type="Proteomes" id="UP001431235">
    <property type="component" value="Unassembled WGS sequence"/>
</dbReference>
<comment type="caution">
    <text evidence="5">The sequence shown here is derived from an EMBL/GenBank/DDBJ whole genome shotgun (WGS) entry which is preliminary data.</text>
</comment>
<organism evidence="5 6">
    <name type="scientific">Stenotrophomonas mori</name>
    <dbReference type="NCBI Taxonomy" id="2871096"/>
    <lineage>
        <taxon>Bacteria</taxon>
        <taxon>Pseudomonadati</taxon>
        <taxon>Pseudomonadota</taxon>
        <taxon>Gammaproteobacteria</taxon>
        <taxon>Lysobacterales</taxon>
        <taxon>Lysobacteraceae</taxon>
        <taxon>Stenotrophomonas</taxon>
    </lineage>
</organism>
<accession>A0ABT0SGH4</accession>
<dbReference type="EMBL" id="JAIKTS010000001">
    <property type="protein sequence ID" value="MCL7714178.1"/>
    <property type="molecule type" value="Genomic_DNA"/>
</dbReference>
<dbReference type="InterPro" id="IPR001486">
    <property type="entry name" value="Hemoglobin_trunc"/>
</dbReference>
<evidence type="ECO:0000256" key="4">
    <source>
        <dbReference type="ARBA" id="ARBA00023004"/>
    </source>
</evidence>
<keyword evidence="6" id="KW-1185">Reference proteome</keyword>
<proteinExistence type="predicted"/>
<dbReference type="RefSeq" id="WP_250062801.1">
    <property type="nucleotide sequence ID" value="NZ_JAIKTS010000001.1"/>
</dbReference>
<evidence type="ECO:0000313" key="6">
    <source>
        <dbReference type="Proteomes" id="UP001431235"/>
    </source>
</evidence>
<sequence length="140" mass="16411">MNEEPLPQPAADLCSEEEVERLVRHFYGRVREDALLGPVFEAHVHDWEVHMQHLVDFWSALLRGTRRFRGAPMQKHLVIDELREALFERWLQLFRQTTSELGNVPMQRLADDAAARIAGNFWRRFQMSRWPSLPLHPGSG</sequence>
<keyword evidence="4" id="KW-0408">Iron</keyword>
<dbReference type="SUPFAM" id="SSF46458">
    <property type="entry name" value="Globin-like"/>
    <property type="match status" value="1"/>
</dbReference>
<dbReference type="Pfam" id="PF01152">
    <property type="entry name" value="Bac_globin"/>
    <property type="match status" value="1"/>
</dbReference>
<keyword evidence="3" id="KW-0479">Metal-binding</keyword>
<keyword evidence="2" id="KW-0349">Heme</keyword>
<reference evidence="5 6" key="1">
    <citation type="submission" date="2021-08" db="EMBL/GenBank/DDBJ databases">
        <title>Novel members of of the genus Stenotrophomonas from differernt environment.</title>
        <authorList>
            <person name="Deng Y."/>
        </authorList>
    </citation>
    <scope>NUCLEOTIDE SEQUENCE [LARGE SCALE GENOMIC DNA]</scope>
    <source>
        <strain evidence="5 6">CPCC 101365</strain>
    </source>
</reference>
<dbReference type="CDD" id="cd08916">
    <property type="entry name" value="TrHb3_P"/>
    <property type="match status" value="1"/>
</dbReference>
<name>A0ABT0SGH4_9GAMM</name>
<evidence type="ECO:0000313" key="5">
    <source>
        <dbReference type="EMBL" id="MCL7714178.1"/>
    </source>
</evidence>
<evidence type="ECO:0000256" key="3">
    <source>
        <dbReference type="ARBA" id="ARBA00022723"/>
    </source>
</evidence>
<dbReference type="InterPro" id="IPR009050">
    <property type="entry name" value="Globin-like_sf"/>
</dbReference>
<gene>
    <name evidence="5" type="ORF">K5L01_05870</name>
</gene>
<dbReference type="InterPro" id="IPR012292">
    <property type="entry name" value="Globin/Proto"/>
</dbReference>
<evidence type="ECO:0000256" key="1">
    <source>
        <dbReference type="ARBA" id="ARBA00022448"/>
    </source>
</evidence>
<dbReference type="Gene3D" id="1.10.490.10">
    <property type="entry name" value="Globins"/>
    <property type="match status" value="1"/>
</dbReference>
<protein>
    <submittedName>
        <fullName evidence="5">Group III truncated hemoglobin</fullName>
    </submittedName>
</protein>
<keyword evidence="1" id="KW-0813">Transport</keyword>
<evidence type="ECO:0000256" key="2">
    <source>
        <dbReference type="ARBA" id="ARBA00022617"/>
    </source>
</evidence>